<evidence type="ECO:0000256" key="2">
    <source>
        <dbReference type="ARBA" id="ARBA00014334"/>
    </source>
</evidence>
<dbReference type="Pfam" id="PF01061">
    <property type="entry name" value="ABC2_membrane"/>
    <property type="match status" value="1"/>
</dbReference>
<dbReference type="OMA" id="RVRPWWD"/>
<organism evidence="12 13">
    <name type="scientific">Chondrus crispus</name>
    <name type="common">Carrageen Irish moss</name>
    <name type="synonym">Polymorpha crispa</name>
    <dbReference type="NCBI Taxonomy" id="2769"/>
    <lineage>
        <taxon>Eukaryota</taxon>
        <taxon>Rhodophyta</taxon>
        <taxon>Florideophyceae</taxon>
        <taxon>Rhodymeniophycidae</taxon>
        <taxon>Gigartinales</taxon>
        <taxon>Gigartinaceae</taxon>
        <taxon>Chondrus</taxon>
    </lineage>
</organism>
<evidence type="ECO:0000256" key="9">
    <source>
        <dbReference type="SAM" id="MobiDB-lite"/>
    </source>
</evidence>
<dbReference type="GO" id="GO:0005524">
    <property type="term" value="F:ATP binding"/>
    <property type="evidence" value="ECO:0007669"/>
    <property type="project" value="UniProtKB-KW"/>
</dbReference>
<dbReference type="AlphaFoldDB" id="R7QQ28"/>
<feature type="transmembrane region" description="Helical" evidence="10">
    <location>
        <begin position="655"/>
        <end position="679"/>
    </location>
</feature>
<dbReference type="SMART" id="SM00382">
    <property type="entry name" value="AAA"/>
    <property type="match status" value="1"/>
</dbReference>
<accession>R7QQ28</accession>
<dbReference type="Gene3D" id="3.40.50.300">
    <property type="entry name" value="P-loop containing nucleotide triphosphate hydrolases"/>
    <property type="match status" value="1"/>
</dbReference>
<dbReference type="STRING" id="2769.R7QQ28"/>
<protein>
    <recommendedName>
        <fullName evidence="2">Probable ATP-dependent transporter ycf16</fullName>
    </recommendedName>
</protein>
<keyword evidence="3" id="KW-0813">Transport</keyword>
<dbReference type="Gramene" id="CDF40597">
    <property type="protein sequence ID" value="CDF40597"/>
    <property type="gene ID" value="CHC_T00000820001"/>
</dbReference>
<dbReference type="PANTHER" id="PTHR48041:SF139">
    <property type="entry name" value="PROTEIN SCARLET"/>
    <property type="match status" value="1"/>
</dbReference>
<evidence type="ECO:0000256" key="1">
    <source>
        <dbReference type="ARBA" id="ARBA00004141"/>
    </source>
</evidence>
<evidence type="ECO:0000256" key="8">
    <source>
        <dbReference type="ARBA" id="ARBA00023136"/>
    </source>
</evidence>
<feature type="region of interest" description="Disordered" evidence="9">
    <location>
        <begin position="44"/>
        <end position="118"/>
    </location>
</feature>
<evidence type="ECO:0000313" key="13">
    <source>
        <dbReference type="Proteomes" id="UP000012073"/>
    </source>
</evidence>
<feature type="transmembrane region" description="Helical" evidence="10">
    <location>
        <begin position="691"/>
        <end position="710"/>
    </location>
</feature>
<reference evidence="13" key="1">
    <citation type="journal article" date="2013" name="Proc. Natl. Acad. Sci. U.S.A.">
        <title>Genome structure and metabolic features in the red seaweed Chondrus crispus shed light on evolution of the Archaeplastida.</title>
        <authorList>
            <person name="Collen J."/>
            <person name="Porcel B."/>
            <person name="Carre W."/>
            <person name="Ball S.G."/>
            <person name="Chaparro C."/>
            <person name="Tonon T."/>
            <person name="Barbeyron T."/>
            <person name="Michel G."/>
            <person name="Noel B."/>
            <person name="Valentin K."/>
            <person name="Elias M."/>
            <person name="Artiguenave F."/>
            <person name="Arun A."/>
            <person name="Aury J.M."/>
            <person name="Barbosa-Neto J.F."/>
            <person name="Bothwell J.H."/>
            <person name="Bouget F.Y."/>
            <person name="Brillet L."/>
            <person name="Cabello-Hurtado F."/>
            <person name="Capella-Gutierrez S."/>
            <person name="Charrier B."/>
            <person name="Cladiere L."/>
            <person name="Cock J.M."/>
            <person name="Coelho S.M."/>
            <person name="Colleoni C."/>
            <person name="Czjzek M."/>
            <person name="Da Silva C."/>
            <person name="Delage L."/>
            <person name="Denoeud F."/>
            <person name="Deschamps P."/>
            <person name="Dittami S.M."/>
            <person name="Gabaldon T."/>
            <person name="Gachon C.M."/>
            <person name="Groisillier A."/>
            <person name="Herve C."/>
            <person name="Jabbari K."/>
            <person name="Katinka M."/>
            <person name="Kloareg B."/>
            <person name="Kowalczyk N."/>
            <person name="Labadie K."/>
            <person name="Leblanc C."/>
            <person name="Lopez P.J."/>
            <person name="McLachlan D.H."/>
            <person name="Meslet-Cladiere L."/>
            <person name="Moustafa A."/>
            <person name="Nehr Z."/>
            <person name="Nyvall Collen P."/>
            <person name="Panaud O."/>
            <person name="Partensky F."/>
            <person name="Poulain J."/>
            <person name="Rensing S.A."/>
            <person name="Rousvoal S."/>
            <person name="Samson G."/>
            <person name="Symeonidi A."/>
            <person name="Weissenbach J."/>
            <person name="Zambounis A."/>
            <person name="Wincker P."/>
            <person name="Boyen C."/>
        </authorList>
    </citation>
    <scope>NUCLEOTIDE SEQUENCE [LARGE SCALE GENOMIC DNA]</scope>
    <source>
        <strain evidence="13">cv. Stackhouse</strain>
    </source>
</reference>
<keyword evidence="6" id="KW-0067">ATP-binding</keyword>
<keyword evidence="4 10" id="KW-0812">Transmembrane</keyword>
<dbReference type="RefSeq" id="XP_005710891.1">
    <property type="nucleotide sequence ID" value="XM_005710834.1"/>
</dbReference>
<evidence type="ECO:0000256" key="5">
    <source>
        <dbReference type="ARBA" id="ARBA00022741"/>
    </source>
</evidence>
<dbReference type="PANTHER" id="PTHR48041">
    <property type="entry name" value="ABC TRANSPORTER G FAMILY MEMBER 28"/>
    <property type="match status" value="1"/>
</dbReference>
<keyword evidence="8 10" id="KW-0472">Membrane</keyword>
<keyword evidence="7 10" id="KW-1133">Transmembrane helix</keyword>
<name>R7QQ28_CHOCR</name>
<keyword evidence="13" id="KW-1185">Reference proteome</keyword>
<evidence type="ECO:0000259" key="11">
    <source>
        <dbReference type="PROSITE" id="PS50893"/>
    </source>
</evidence>
<dbReference type="KEGG" id="ccp:CHC_T00000820001"/>
<evidence type="ECO:0000256" key="4">
    <source>
        <dbReference type="ARBA" id="ARBA00022692"/>
    </source>
</evidence>
<comment type="subcellular location">
    <subcellularLocation>
        <location evidence="1">Membrane</location>
        <topology evidence="1">Multi-pass membrane protein</topology>
    </subcellularLocation>
</comment>
<feature type="domain" description="ABC transporter" evidence="11">
    <location>
        <begin position="194"/>
        <end position="440"/>
    </location>
</feature>
<evidence type="ECO:0000256" key="10">
    <source>
        <dbReference type="SAM" id="Phobius"/>
    </source>
</evidence>
<dbReference type="PhylomeDB" id="R7QQ28"/>
<dbReference type="InterPro" id="IPR043926">
    <property type="entry name" value="ABCG_dom"/>
</dbReference>
<dbReference type="Pfam" id="PF19055">
    <property type="entry name" value="ABC2_membrane_7"/>
    <property type="match status" value="1"/>
</dbReference>
<dbReference type="GO" id="GO:0140359">
    <property type="term" value="F:ABC-type transporter activity"/>
    <property type="evidence" value="ECO:0007669"/>
    <property type="project" value="InterPro"/>
</dbReference>
<proteinExistence type="predicted"/>
<evidence type="ECO:0000256" key="3">
    <source>
        <dbReference type="ARBA" id="ARBA00022448"/>
    </source>
</evidence>
<keyword evidence="5" id="KW-0547">Nucleotide-binding</keyword>
<dbReference type="GO" id="GO:0005886">
    <property type="term" value="C:plasma membrane"/>
    <property type="evidence" value="ECO:0007669"/>
    <property type="project" value="TreeGrafter"/>
</dbReference>
<dbReference type="EMBL" id="HG002211">
    <property type="protein sequence ID" value="CDF40597.1"/>
    <property type="molecule type" value="Genomic_DNA"/>
</dbReference>
<evidence type="ECO:0000256" key="6">
    <source>
        <dbReference type="ARBA" id="ARBA00022840"/>
    </source>
</evidence>
<dbReference type="InterPro" id="IPR013525">
    <property type="entry name" value="ABC2_TM"/>
</dbReference>
<dbReference type="CDD" id="cd03213">
    <property type="entry name" value="ABCG_EPDR"/>
    <property type="match status" value="1"/>
</dbReference>
<feature type="transmembrane region" description="Helical" evidence="10">
    <location>
        <begin position="582"/>
        <end position="603"/>
    </location>
</feature>
<gene>
    <name evidence="12" type="ORF">CHC_T00000820001</name>
</gene>
<dbReference type="Proteomes" id="UP000012073">
    <property type="component" value="Unassembled WGS sequence"/>
</dbReference>
<dbReference type="GeneID" id="17318609"/>
<dbReference type="PROSITE" id="PS00211">
    <property type="entry name" value="ABC_TRANSPORTER_1"/>
    <property type="match status" value="1"/>
</dbReference>
<dbReference type="Pfam" id="PF00005">
    <property type="entry name" value="ABC_tran"/>
    <property type="match status" value="1"/>
</dbReference>
<feature type="transmembrane region" description="Helical" evidence="10">
    <location>
        <begin position="768"/>
        <end position="789"/>
    </location>
</feature>
<dbReference type="InterPro" id="IPR017871">
    <property type="entry name" value="ABC_transporter-like_CS"/>
</dbReference>
<dbReference type="GO" id="GO:0016887">
    <property type="term" value="F:ATP hydrolysis activity"/>
    <property type="evidence" value="ECO:0007669"/>
    <property type="project" value="InterPro"/>
</dbReference>
<feature type="transmembrane region" description="Helical" evidence="10">
    <location>
        <begin position="716"/>
        <end position="733"/>
    </location>
</feature>
<dbReference type="PROSITE" id="PS50893">
    <property type="entry name" value="ABC_TRANSPORTER_2"/>
    <property type="match status" value="1"/>
</dbReference>
<sequence>MQLLTSTAACPRRPLLVSYFPRCDWVIMSYRRACGRGRSQPMGAAWMARERRQPRQPLSTRPAATRVPPSQRQRVQSCRRAADTTRRARAAPARCTRVTPKTAPCAQPYRTRRPPPRTLHARRRPAMKYNGVDIDFDPNAKDDTVTAAQETTTSRRKERVDLVWRDLSFSVMVAAKKDASSAPPAPPPPEALVAEAEAPLKRARHPKHVEKQILQSMSGAVRAGSMLAVMGSSGAGKTSLLNLLAGRITSKNARAAGAVFVNGKPREYASFKKLAAYVLQDDDMFAELTVKEQLTYAALLRLPASMPREKKLLRVQRVIQELGLAKVQHTMVGNQIVRGISGGERKRLNIGAELVTDPALLFLDEPTTGLDSFNALNVMTSLRQLASNGRTIVSTIHQPRSSIFALFDQLCLLSEGRVMYFGPARDAVPYFASLSFQSPAQFNPADFFLDLLSVDPRSKEREDATKARVEYLGDRFVNQAAPLPIEHPDHDVEAPVAAQPDTSAEGPHDDRLMDTEFQSSWLNEFFVLCGRSLKLARRERTANGVRLGQVFFFSIILGLIWLNNGRTDDDGGAARLSLGGVLFFIIINQAFGGVFAVIFGFPLERSIITRERASSTYRTSSYFLSKTLTDFPKTLFFNTLFCLIVYWMVGLNPTVGAFFVFILVIFLTSFVSESLAIAVSVMTGDAQSAAGIIPVFIILGVLFGGFFIGASELDGWIAWAKWLSFVFYAFNALGKNEFGGREFDNPQIQAANKAALNTFNDLSMWENIAGLCGILVIFRLMGYLFLHYLRGPKFLKF</sequence>
<feature type="transmembrane region" description="Helical" evidence="10">
    <location>
        <begin position="631"/>
        <end position="649"/>
    </location>
</feature>
<dbReference type="SUPFAM" id="SSF52540">
    <property type="entry name" value="P-loop containing nucleoside triphosphate hydrolases"/>
    <property type="match status" value="1"/>
</dbReference>
<dbReference type="InterPro" id="IPR003439">
    <property type="entry name" value="ABC_transporter-like_ATP-bd"/>
</dbReference>
<evidence type="ECO:0000256" key="7">
    <source>
        <dbReference type="ARBA" id="ARBA00022989"/>
    </source>
</evidence>
<dbReference type="OrthoDB" id="66620at2759"/>
<evidence type="ECO:0000313" key="12">
    <source>
        <dbReference type="EMBL" id="CDF40597.1"/>
    </source>
</evidence>
<dbReference type="InterPro" id="IPR027417">
    <property type="entry name" value="P-loop_NTPase"/>
</dbReference>
<feature type="transmembrane region" description="Helical" evidence="10">
    <location>
        <begin position="544"/>
        <end position="562"/>
    </location>
</feature>
<feature type="compositionally biased region" description="Low complexity" evidence="9">
    <location>
        <begin position="90"/>
        <end position="99"/>
    </location>
</feature>
<dbReference type="InterPro" id="IPR050352">
    <property type="entry name" value="ABCG_transporters"/>
</dbReference>
<dbReference type="InterPro" id="IPR003593">
    <property type="entry name" value="AAA+_ATPase"/>
</dbReference>